<gene>
    <name evidence="2" type="ORF">L0N08_06955</name>
</gene>
<reference evidence="2" key="1">
    <citation type="submission" date="2022-01" db="EMBL/GenBank/DDBJ databases">
        <title>Collection of gut derived symbiotic bacterial strains cultured from healthy donors.</title>
        <authorList>
            <person name="Lin H."/>
            <person name="Kohout C."/>
            <person name="Waligurski E."/>
            <person name="Pamer E.G."/>
        </authorList>
    </citation>
    <scope>NUCLEOTIDE SEQUENCE</scope>
    <source>
        <strain evidence="2">DFI.6.55</strain>
    </source>
</reference>
<comment type="caution">
    <text evidence="2">The sequence shown here is derived from an EMBL/GenBank/DDBJ whole genome shotgun (WGS) entry which is preliminary data.</text>
</comment>
<sequence length="588" mass="70363">MNMNLIISDLIENNIERILKYLGGRVKAEFKKSQVRFRIAFQNYLSTSYNKYSKVKTILYNDEPIYLYEFFVCNELENDRFTIDTNEHIKDLLNISHYIIITGSGGIGKSMMMRHFLIKAIQDKTYIPILLELRDYSDFPGDFQEFIYHSLTALEFDLEMNYFEHGLSTGCFVFLLDGLDEVKSNRYLKLCKEIEYLCSRYKKNYYIITSRPGKGYESYFQQFTVLKCMEFTKEQSIMMINRLSYDYEIKQKFINYLRDKLYESHKTFASNPLLLTILLLTYHEYAEIPDKLHLFYSYAFDTLYIKHDARKGFKRDFRSDLSVDDFRLVLATFCMRTYIQEIYEFTSDDIRKLIKEILDKKVKTKASTEDYIDDLCTAVCILIREGVRYRFSHRSFQEYFTALCIRDLSDSLLSRICNYMIYESQTQILQDDMILMLYDMIPERFETCIMIPILEKLENNMSGDRQLEYTKLLFPRLRMKYSSDQFTNFEISYNNSPVIKLLLTAIKRNHIISDAAAVSDKTFWYEMRKRHIKLTEPMVNIINEHGNDFMDIFLQTRMGLMIKNTLHLKNRLQEKYNEEIYLLDELLK</sequence>
<proteinExistence type="predicted"/>
<evidence type="ECO:0000313" key="2">
    <source>
        <dbReference type="EMBL" id="MCG4745144.1"/>
    </source>
</evidence>
<evidence type="ECO:0000259" key="1">
    <source>
        <dbReference type="Pfam" id="PF05729"/>
    </source>
</evidence>
<evidence type="ECO:0000313" key="3">
    <source>
        <dbReference type="Proteomes" id="UP001299608"/>
    </source>
</evidence>
<dbReference type="Pfam" id="PF05729">
    <property type="entry name" value="NACHT"/>
    <property type="match status" value="1"/>
</dbReference>
<name>A0AAW5BQP1_9FIRM</name>
<dbReference type="RefSeq" id="WP_165641452.1">
    <property type="nucleotide sequence ID" value="NZ_BAABZL010000001.1"/>
</dbReference>
<dbReference type="InterPro" id="IPR027417">
    <property type="entry name" value="P-loop_NTPase"/>
</dbReference>
<dbReference type="PANTHER" id="PTHR46844:SF1">
    <property type="entry name" value="SLR5058 PROTEIN"/>
    <property type="match status" value="1"/>
</dbReference>
<organism evidence="2 3">
    <name type="scientific">Enterocloster aldenensis</name>
    <dbReference type="NCBI Taxonomy" id="358742"/>
    <lineage>
        <taxon>Bacteria</taxon>
        <taxon>Bacillati</taxon>
        <taxon>Bacillota</taxon>
        <taxon>Clostridia</taxon>
        <taxon>Lachnospirales</taxon>
        <taxon>Lachnospiraceae</taxon>
        <taxon>Enterocloster</taxon>
    </lineage>
</organism>
<dbReference type="PANTHER" id="PTHR46844">
    <property type="entry name" value="SLR5058 PROTEIN"/>
    <property type="match status" value="1"/>
</dbReference>
<dbReference type="InterPro" id="IPR007111">
    <property type="entry name" value="NACHT_NTPase"/>
</dbReference>
<dbReference type="Gene3D" id="3.40.50.300">
    <property type="entry name" value="P-loop containing nucleotide triphosphate hydrolases"/>
    <property type="match status" value="1"/>
</dbReference>
<feature type="domain" description="NACHT" evidence="1">
    <location>
        <begin position="98"/>
        <end position="239"/>
    </location>
</feature>
<dbReference type="AlphaFoldDB" id="A0AAW5BQP1"/>
<dbReference type="Proteomes" id="UP001299608">
    <property type="component" value="Unassembled WGS sequence"/>
</dbReference>
<protein>
    <submittedName>
        <fullName evidence="2">NACHT domain-containing protein</fullName>
    </submittedName>
</protein>
<dbReference type="SUPFAM" id="SSF52540">
    <property type="entry name" value="P-loop containing nucleoside triphosphate hydrolases"/>
    <property type="match status" value="1"/>
</dbReference>
<accession>A0AAW5BQP1</accession>
<dbReference type="EMBL" id="JAKNGE010000007">
    <property type="protein sequence ID" value="MCG4745144.1"/>
    <property type="molecule type" value="Genomic_DNA"/>
</dbReference>
<dbReference type="GeneID" id="97206450"/>